<feature type="chain" id="PRO_5014796185" description="Outer membrane protein beta-barrel domain-containing protein" evidence="2">
    <location>
        <begin position="24"/>
        <end position="260"/>
    </location>
</feature>
<accession>A0A2N9LMM0</accession>
<evidence type="ECO:0008006" key="5">
    <source>
        <dbReference type="Google" id="ProtNLM"/>
    </source>
</evidence>
<feature type="region of interest" description="Disordered" evidence="1">
    <location>
        <begin position="24"/>
        <end position="59"/>
    </location>
</feature>
<organism evidence="3 4">
    <name type="scientific">Candidatus Sulfuritelmatomonas gaucii</name>
    <dbReference type="NCBI Taxonomy" id="2043161"/>
    <lineage>
        <taxon>Bacteria</taxon>
        <taxon>Pseudomonadati</taxon>
        <taxon>Acidobacteriota</taxon>
        <taxon>Terriglobia</taxon>
        <taxon>Terriglobales</taxon>
        <taxon>Acidobacteriaceae</taxon>
        <taxon>Candidatus Sulfuritelmatomonas</taxon>
    </lineage>
</organism>
<gene>
    <name evidence="3" type="ORF">SBA5_450099</name>
</gene>
<dbReference type="OrthoDB" id="115219at2"/>
<feature type="signal peptide" evidence="2">
    <location>
        <begin position="1"/>
        <end position="23"/>
    </location>
</feature>
<proteinExistence type="predicted"/>
<dbReference type="Proteomes" id="UP000239735">
    <property type="component" value="Unassembled WGS sequence"/>
</dbReference>
<dbReference type="EMBL" id="OKRB01000103">
    <property type="protein sequence ID" value="SPE24500.1"/>
    <property type="molecule type" value="Genomic_DNA"/>
</dbReference>
<reference evidence="4" key="1">
    <citation type="submission" date="2018-02" db="EMBL/GenBank/DDBJ databases">
        <authorList>
            <person name="Hausmann B."/>
        </authorList>
    </citation>
    <scope>NUCLEOTIDE SEQUENCE [LARGE SCALE GENOMIC DNA]</scope>
    <source>
        <strain evidence="4">Peat soil MAG SbA5</strain>
    </source>
</reference>
<keyword evidence="2" id="KW-0732">Signal</keyword>
<dbReference type="AlphaFoldDB" id="A0A2N9LMM0"/>
<protein>
    <recommendedName>
        <fullName evidence="5">Outer membrane protein beta-barrel domain-containing protein</fullName>
    </recommendedName>
</protein>
<evidence type="ECO:0000313" key="4">
    <source>
        <dbReference type="Proteomes" id="UP000239735"/>
    </source>
</evidence>
<evidence type="ECO:0000256" key="2">
    <source>
        <dbReference type="SAM" id="SignalP"/>
    </source>
</evidence>
<evidence type="ECO:0000256" key="1">
    <source>
        <dbReference type="SAM" id="MobiDB-lite"/>
    </source>
</evidence>
<name>A0A2N9LMM0_9BACT</name>
<evidence type="ECO:0000313" key="3">
    <source>
        <dbReference type="EMBL" id="SPE24500.1"/>
    </source>
</evidence>
<sequence>MQAFRPLTLLLALSLPAIPAVLAQSSSSSSSSAPQDQSQSTGHSSDASQAQQQPALTQGQITVQERIRQRRQQRRATAIHDAYDHRWETYMDMGYLRFRPGPSPMQRLTYYAWETALTRFSTERLGYIFDGRGYFGTAYVGLNPYSQGQFTRPAISQYDVLGGPIYRFYLQPKYSISGRAMAGWAHGNFSGDTNGISPKLLGLYSDADTFAASAAVIAEYNLTSNVGFKLAPEYFFTGFGSTVQASRGFTIGMVYRFGKQ</sequence>